<evidence type="ECO:0000313" key="1">
    <source>
        <dbReference type="EMBL" id="CEM23697.1"/>
    </source>
</evidence>
<dbReference type="VEuPathDB" id="CryptoDB:Cvel_4198"/>
<gene>
    <name evidence="1" type="ORF">Cvel_4198</name>
</gene>
<name>A0A0G4G631_9ALVE</name>
<dbReference type="AlphaFoldDB" id="A0A0G4G631"/>
<organism evidence="1">
    <name type="scientific">Chromera velia CCMP2878</name>
    <dbReference type="NCBI Taxonomy" id="1169474"/>
    <lineage>
        <taxon>Eukaryota</taxon>
        <taxon>Sar</taxon>
        <taxon>Alveolata</taxon>
        <taxon>Colpodellida</taxon>
        <taxon>Chromeraceae</taxon>
        <taxon>Chromera</taxon>
    </lineage>
</organism>
<accession>A0A0G4G631</accession>
<sequence>MVESLEKKLKGDVDSGKGSVTVVDDARSRFHRELFSVQERFEQMLRARFEERAAALKAGETLLAPFRSRLTAAIERAADLCKESANSVFTSALRRSSEHMLERKFMDVTSECIRLSKRIGEEEARSIFLQEWQKHLKEVIRKHEEGLPPLDSICAGLCLLHQTILVQERFSRGISPIDPETVKRHVESREASMLEKYSAEGFADDFLTRPFEVAQRVPMMLFGGAGVNWRKEAIKAHQLFVTELKRILESCNVLAHSDAASSEAVTKSTLTQAYQRARSLVQTDFPGLLQRHIRGYRYASGAEQRLLGFLPFSIVESCELAKTYAKKLKDKVAEEVLDSNINAIALRIATRVQQDMPDPRSSCKRAFQETFEKGDLPEAVKFVLAPHLYLSEMFDKSWTFLQEKEEATQLPVL</sequence>
<protein>
    <submittedName>
        <fullName evidence="1">Uncharacterized protein</fullName>
    </submittedName>
</protein>
<dbReference type="EMBL" id="CDMZ01000904">
    <property type="protein sequence ID" value="CEM23697.1"/>
    <property type="molecule type" value="Genomic_DNA"/>
</dbReference>
<reference evidence="1" key="1">
    <citation type="submission" date="2014-11" db="EMBL/GenBank/DDBJ databases">
        <authorList>
            <person name="Otto D Thomas"/>
            <person name="Naeem Raeece"/>
        </authorList>
    </citation>
    <scope>NUCLEOTIDE SEQUENCE</scope>
</reference>
<proteinExistence type="predicted"/>